<proteinExistence type="predicted"/>
<comment type="caution">
    <text evidence="1">The sequence shown here is derived from an EMBL/GenBank/DDBJ whole genome shotgun (WGS) entry which is preliminary data.</text>
</comment>
<name>A0A6L2MJ56_TANCI</name>
<accession>A0A6L2MJ56</accession>
<dbReference type="AlphaFoldDB" id="A0A6L2MJ56"/>
<evidence type="ECO:0008006" key="2">
    <source>
        <dbReference type="Google" id="ProtNLM"/>
    </source>
</evidence>
<evidence type="ECO:0000313" key="1">
    <source>
        <dbReference type="EMBL" id="GEU72265.1"/>
    </source>
</evidence>
<reference evidence="1" key="1">
    <citation type="journal article" date="2019" name="Sci. Rep.">
        <title>Draft genome of Tanacetum cinerariifolium, the natural source of mosquito coil.</title>
        <authorList>
            <person name="Yamashiro T."/>
            <person name="Shiraishi A."/>
            <person name="Satake H."/>
            <person name="Nakayama K."/>
        </authorList>
    </citation>
    <scope>NUCLEOTIDE SEQUENCE</scope>
</reference>
<protein>
    <recommendedName>
        <fullName evidence="2">Retrovirus-related Pol polyprotein from transposon TNT 1-94</fullName>
    </recommendedName>
</protein>
<organism evidence="1">
    <name type="scientific">Tanacetum cinerariifolium</name>
    <name type="common">Dalmatian daisy</name>
    <name type="synonym">Chrysanthemum cinerariifolium</name>
    <dbReference type="NCBI Taxonomy" id="118510"/>
    <lineage>
        <taxon>Eukaryota</taxon>
        <taxon>Viridiplantae</taxon>
        <taxon>Streptophyta</taxon>
        <taxon>Embryophyta</taxon>
        <taxon>Tracheophyta</taxon>
        <taxon>Spermatophyta</taxon>
        <taxon>Magnoliopsida</taxon>
        <taxon>eudicotyledons</taxon>
        <taxon>Gunneridae</taxon>
        <taxon>Pentapetalae</taxon>
        <taxon>asterids</taxon>
        <taxon>campanulids</taxon>
        <taxon>Asterales</taxon>
        <taxon>Asteraceae</taxon>
        <taxon>Asteroideae</taxon>
        <taxon>Anthemideae</taxon>
        <taxon>Anthemidinae</taxon>
        <taxon>Tanacetum</taxon>
    </lineage>
</organism>
<sequence>MTTLALHIIVAGAENHPPMLEKSMDDYGQVVYVYSSKGRNMSFTGTGNKGIATTSRGNYTASQPRVVKCYNCQGHMARQYTRPKRTRNSAWFKEKLMLAEAQKAGKILDEEQLAFLVDPGTDEAPW</sequence>
<gene>
    <name evidence="1" type="ORF">Tci_044243</name>
</gene>
<dbReference type="EMBL" id="BKCJ010006457">
    <property type="protein sequence ID" value="GEU72265.1"/>
    <property type="molecule type" value="Genomic_DNA"/>
</dbReference>